<sequence length="263" mass="28327">MYDRNTELVDGAADGNIHFGYWEGDSDSSSFLEATDRLTDLVAERVRAGSGRRLLDVGCGTGRPALRLAAASGAHVVGVSISHQEIELAQARAARSGLGDRVRFAFADAMTLPFDDASFDAAWAIESLTHMSDRTEALREIRRTLRPGGRVVISDFLLRRPPTGAAKEIVDHMCEVFQAPSVAGPDEHWSAVRGAGFEVVEFTDIGENVRRSFIEIPEFLGRAGAAVEEGADIEFLASADSFSQAATLSEVGYVLIVAERPAD</sequence>
<dbReference type="SMART" id="SM00828">
    <property type="entry name" value="PKS_MT"/>
    <property type="match status" value="1"/>
</dbReference>
<evidence type="ECO:0000313" key="6">
    <source>
        <dbReference type="Proteomes" id="UP000186455"/>
    </source>
</evidence>
<dbReference type="Gene3D" id="3.40.50.150">
    <property type="entry name" value="Vaccinia Virus protein VP39"/>
    <property type="match status" value="1"/>
</dbReference>
<keyword evidence="1" id="KW-0489">Methyltransferase</keyword>
<comment type="caution">
    <text evidence="5">The sequence shown here is derived from an EMBL/GenBank/DDBJ whole genome shotgun (WGS) entry which is preliminary data.</text>
</comment>
<accession>A0A1Q4V8V8</accession>
<feature type="domain" description="Polyketide synthase-like methyltransferase" evidence="4">
    <location>
        <begin position="30"/>
        <end position="261"/>
    </location>
</feature>
<dbReference type="Pfam" id="PF08241">
    <property type="entry name" value="Methyltransf_11"/>
    <property type="match status" value="1"/>
</dbReference>
<gene>
    <name evidence="5" type="ORF">AB852_14940</name>
</gene>
<dbReference type="STRING" id="1048205.AB852_14940"/>
<dbReference type="AlphaFoldDB" id="A0A1Q4V8V8"/>
<reference evidence="5 6" key="1">
    <citation type="submission" date="2015-06" db="EMBL/GenBank/DDBJ databases">
        <title>Cloning and characterization of the uncialamcin biosynthetic gene cluster.</title>
        <authorList>
            <person name="Yan X."/>
            <person name="Huang T."/>
            <person name="Ge H."/>
            <person name="Shen B."/>
        </authorList>
    </citation>
    <scope>NUCLEOTIDE SEQUENCE [LARGE SCALE GENOMIC DNA]</scope>
    <source>
        <strain evidence="5 6">DCA2648</strain>
    </source>
</reference>
<organism evidence="5 6">
    <name type="scientific">Streptomyces uncialis</name>
    <dbReference type="NCBI Taxonomy" id="1048205"/>
    <lineage>
        <taxon>Bacteria</taxon>
        <taxon>Bacillati</taxon>
        <taxon>Actinomycetota</taxon>
        <taxon>Actinomycetes</taxon>
        <taxon>Kitasatosporales</taxon>
        <taxon>Streptomycetaceae</taxon>
        <taxon>Streptomyces</taxon>
    </lineage>
</organism>
<evidence type="ECO:0000313" key="5">
    <source>
        <dbReference type="EMBL" id="OKH94288.1"/>
    </source>
</evidence>
<keyword evidence="2" id="KW-0808">Transferase</keyword>
<keyword evidence="6" id="KW-1185">Reference proteome</keyword>
<dbReference type="PANTHER" id="PTHR44068:SF11">
    <property type="entry name" value="GERANYL DIPHOSPHATE 2-C-METHYLTRANSFERASE"/>
    <property type="match status" value="1"/>
</dbReference>
<dbReference type="InterPro" id="IPR020803">
    <property type="entry name" value="MeTfrase_dom"/>
</dbReference>
<evidence type="ECO:0000256" key="3">
    <source>
        <dbReference type="ARBA" id="ARBA00022691"/>
    </source>
</evidence>
<dbReference type="Proteomes" id="UP000186455">
    <property type="component" value="Unassembled WGS sequence"/>
</dbReference>
<evidence type="ECO:0000256" key="2">
    <source>
        <dbReference type="ARBA" id="ARBA00022679"/>
    </source>
</evidence>
<evidence type="ECO:0000259" key="4">
    <source>
        <dbReference type="SMART" id="SM00828"/>
    </source>
</evidence>
<dbReference type="GO" id="GO:0008757">
    <property type="term" value="F:S-adenosylmethionine-dependent methyltransferase activity"/>
    <property type="evidence" value="ECO:0007669"/>
    <property type="project" value="InterPro"/>
</dbReference>
<dbReference type="CDD" id="cd02440">
    <property type="entry name" value="AdoMet_MTases"/>
    <property type="match status" value="1"/>
</dbReference>
<dbReference type="InterPro" id="IPR013216">
    <property type="entry name" value="Methyltransf_11"/>
</dbReference>
<dbReference type="GO" id="GO:0032259">
    <property type="term" value="P:methylation"/>
    <property type="evidence" value="ECO:0007669"/>
    <property type="project" value="UniProtKB-KW"/>
</dbReference>
<proteinExistence type="predicted"/>
<dbReference type="InterPro" id="IPR050447">
    <property type="entry name" value="Erg6_SMT_methyltransf"/>
</dbReference>
<name>A0A1Q4V8V8_9ACTN</name>
<dbReference type="SUPFAM" id="SSF53335">
    <property type="entry name" value="S-adenosyl-L-methionine-dependent methyltransferases"/>
    <property type="match status" value="1"/>
</dbReference>
<dbReference type="PANTHER" id="PTHR44068">
    <property type="entry name" value="ZGC:194242"/>
    <property type="match status" value="1"/>
</dbReference>
<evidence type="ECO:0000256" key="1">
    <source>
        <dbReference type="ARBA" id="ARBA00022603"/>
    </source>
</evidence>
<keyword evidence="3" id="KW-0949">S-adenosyl-L-methionine</keyword>
<dbReference type="EMBL" id="LFBV01000003">
    <property type="protein sequence ID" value="OKH94288.1"/>
    <property type="molecule type" value="Genomic_DNA"/>
</dbReference>
<protein>
    <recommendedName>
        <fullName evidence="4">Polyketide synthase-like methyltransferase domain-containing protein</fullName>
    </recommendedName>
</protein>
<dbReference type="InterPro" id="IPR029063">
    <property type="entry name" value="SAM-dependent_MTases_sf"/>
</dbReference>